<dbReference type="Pfam" id="PF04116">
    <property type="entry name" value="FA_hydroxylase"/>
    <property type="match status" value="1"/>
</dbReference>
<proteinExistence type="predicted"/>
<feature type="transmembrane region" description="Helical" evidence="5">
    <location>
        <begin position="89"/>
        <end position="108"/>
    </location>
</feature>
<keyword evidence="3 5" id="KW-1133">Transmembrane helix</keyword>
<feature type="transmembrane region" description="Helical" evidence="5">
    <location>
        <begin position="128"/>
        <end position="145"/>
    </location>
</feature>
<evidence type="ECO:0000256" key="5">
    <source>
        <dbReference type="SAM" id="Phobius"/>
    </source>
</evidence>
<accession>A0A1J1IA75</accession>
<evidence type="ECO:0000313" key="8">
    <source>
        <dbReference type="Proteomes" id="UP000183832"/>
    </source>
</evidence>
<dbReference type="STRING" id="568069.A0A1J1IA75"/>
<dbReference type="InterPro" id="IPR006694">
    <property type="entry name" value="Fatty_acid_hydroxylase"/>
</dbReference>
<dbReference type="GO" id="GO:0016020">
    <property type="term" value="C:membrane"/>
    <property type="evidence" value="ECO:0007669"/>
    <property type="project" value="UniProtKB-SubCell"/>
</dbReference>
<dbReference type="GO" id="GO:0008610">
    <property type="term" value="P:lipid biosynthetic process"/>
    <property type="evidence" value="ECO:0007669"/>
    <property type="project" value="InterPro"/>
</dbReference>
<keyword evidence="4 5" id="KW-0472">Membrane</keyword>
<dbReference type="PANTHER" id="PTHR11863">
    <property type="entry name" value="STEROL DESATURASE"/>
    <property type="match status" value="1"/>
</dbReference>
<dbReference type="EMBL" id="CVRI01000044">
    <property type="protein sequence ID" value="CRK96634.1"/>
    <property type="molecule type" value="Genomic_DNA"/>
</dbReference>
<name>A0A1J1IA75_9DIPT</name>
<evidence type="ECO:0000256" key="4">
    <source>
        <dbReference type="ARBA" id="ARBA00023136"/>
    </source>
</evidence>
<dbReference type="Proteomes" id="UP000183832">
    <property type="component" value="Unassembled WGS sequence"/>
</dbReference>
<evidence type="ECO:0000256" key="3">
    <source>
        <dbReference type="ARBA" id="ARBA00022989"/>
    </source>
</evidence>
<evidence type="ECO:0000256" key="1">
    <source>
        <dbReference type="ARBA" id="ARBA00004370"/>
    </source>
</evidence>
<keyword evidence="8" id="KW-1185">Reference proteome</keyword>
<evidence type="ECO:0000313" key="7">
    <source>
        <dbReference type="EMBL" id="CRK96634.1"/>
    </source>
</evidence>
<feature type="domain" description="Fatty acid hydroxylase" evidence="6">
    <location>
        <begin position="134"/>
        <end position="255"/>
    </location>
</feature>
<dbReference type="GO" id="GO:0005506">
    <property type="term" value="F:iron ion binding"/>
    <property type="evidence" value="ECO:0007669"/>
    <property type="project" value="InterPro"/>
</dbReference>
<feature type="transmembrane region" description="Helical" evidence="5">
    <location>
        <begin position="32"/>
        <end position="55"/>
    </location>
</feature>
<gene>
    <name evidence="7" type="ORF">CLUMA_CG009913</name>
</gene>
<protein>
    <submittedName>
        <fullName evidence="7">CLUMA_CG009913, isoform A</fullName>
    </submittedName>
</protein>
<dbReference type="OrthoDB" id="408954at2759"/>
<keyword evidence="2 5" id="KW-0812">Transmembrane</keyword>
<reference evidence="7 8" key="1">
    <citation type="submission" date="2015-04" db="EMBL/GenBank/DDBJ databases">
        <authorList>
            <person name="Syromyatnikov M.Y."/>
            <person name="Popov V.N."/>
        </authorList>
    </citation>
    <scope>NUCLEOTIDE SEQUENCE [LARGE SCALE GENOMIC DNA]</scope>
</reference>
<comment type="subcellular location">
    <subcellularLocation>
        <location evidence="1">Membrane</location>
    </subcellularLocation>
</comment>
<feature type="non-terminal residue" evidence="7">
    <location>
        <position position="286"/>
    </location>
</feature>
<sequence>MSLLLQWLLGIENLWEKLWRLSLIPMGNNKKLILFSGLPVVMGYFWIVAGIFLVYDLTQWPKYLRRYKIQPNMNNPVDREKLRKVIKAVALNHLFLNTSVIGVGIFLLDKYHYIDKMDFYAVPSFPKLLIGHLGCVLIYEMIFYYNHRLIHTKWLYKHIHKKHHEWTAPITLASQYAHPIEHLICNVLPTIGTVILRVDMPTALFFNIFIMTTSILEHCGLHLPFLHSAVFHDYHHEKFNECFSSNGMWDQLHGTSKTFMESESGRRHKTLIGFKPFYRNKQVSKE</sequence>
<dbReference type="InterPro" id="IPR050307">
    <property type="entry name" value="Sterol_Desaturase_Related"/>
</dbReference>
<evidence type="ECO:0000259" key="6">
    <source>
        <dbReference type="Pfam" id="PF04116"/>
    </source>
</evidence>
<evidence type="ECO:0000256" key="2">
    <source>
        <dbReference type="ARBA" id="ARBA00022692"/>
    </source>
</evidence>
<organism evidence="7 8">
    <name type="scientific">Clunio marinus</name>
    <dbReference type="NCBI Taxonomy" id="568069"/>
    <lineage>
        <taxon>Eukaryota</taxon>
        <taxon>Metazoa</taxon>
        <taxon>Ecdysozoa</taxon>
        <taxon>Arthropoda</taxon>
        <taxon>Hexapoda</taxon>
        <taxon>Insecta</taxon>
        <taxon>Pterygota</taxon>
        <taxon>Neoptera</taxon>
        <taxon>Endopterygota</taxon>
        <taxon>Diptera</taxon>
        <taxon>Nematocera</taxon>
        <taxon>Chironomoidea</taxon>
        <taxon>Chironomidae</taxon>
        <taxon>Clunio</taxon>
    </lineage>
</organism>
<dbReference type="AlphaFoldDB" id="A0A1J1IA75"/>
<dbReference type="GO" id="GO:0016491">
    <property type="term" value="F:oxidoreductase activity"/>
    <property type="evidence" value="ECO:0007669"/>
    <property type="project" value="InterPro"/>
</dbReference>